<evidence type="ECO:0000256" key="1">
    <source>
        <dbReference type="SAM" id="Phobius"/>
    </source>
</evidence>
<proteinExistence type="predicted"/>
<gene>
    <name evidence="2" type="ORF">EI427_23225</name>
</gene>
<dbReference type="OrthoDB" id="9784844at2"/>
<feature type="transmembrane region" description="Helical" evidence="1">
    <location>
        <begin position="92"/>
        <end position="120"/>
    </location>
</feature>
<dbReference type="RefSeq" id="WP_126619546.1">
    <property type="nucleotide sequence ID" value="NZ_CP034563.1"/>
</dbReference>
<feature type="transmembrane region" description="Helical" evidence="1">
    <location>
        <begin position="153"/>
        <end position="178"/>
    </location>
</feature>
<name>A0A3Q9FSK3_9BACT</name>
<dbReference type="InterPro" id="IPR010380">
    <property type="entry name" value="DUF975"/>
</dbReference>
<dbReference type="EMBL" id="CP034563">
    <property type="protein sequence ID" value="AZQ65131.1"/>
    <property type="molecule type" value="Genomic_DNA"/>
</dbReference>
<dbReference type="PANTHER" id="PTHR40076:SF1">
    <property type="entry name" value="MEMBRANE PROTEIN"/>
    <property type="match status" value="1"/>
</dbReference>
<feature type="transmembrane region" description="Helical" evidence="1">
    <location>
        <begin position="48"/>
        <end position="68"/>
    </location>
</feature>
<dbReference type="Pfam" id="PF06161">
    <property type="entry name" value="DUF975"/>
    <property type="match status" value="1"/>
</dbReference>
<evidence type="ECO:0000313" key="2">
    <source>
        <dbReference type="EMBL" id="AZQ65131.1"/>
    </source>
</evidence>
<keyword evidence="1" id="KW-0812">Transmembrane</keyword>
<keyword evidence="1" id="KW-1133">Transmembrane helix</keyword>
<evidence type="ECO:0000313" key="3">
    <source>
        <dbReference type="Proteomes" id="UP000267268"/>
    </source>
</evidence>
<reference evidence="2 3" key="1">
    <citation type="submission" date="2018-12" db="EMBL/GenBank/DDBJ databases">
        <title>Flammeovirga pectinis sp. nov., isolated from the gut of the Korean scallop, Patinopecten yessoensis.</title>
        <authorList>
            <person name="Bae J.-W."/>
            <person name="Jeong Y.-S."/>
            <person name="Kang W."/>
        </authorList>
    </citation>
    <scope>NUCLEOTIDE SEQUENCE [LARGE SCALE GENOMIC DNA]</scope>
    <source>
        <strain evidence="2 3">L12M1</strain>
    </source>
</reference>
<keyword evidence="3" id="KW-1185">Reference proteome</keyword>
<keyword evidence="1" id="KW-0472">Membrane</keyword>
<protein>
    <submittedName>
        <fullName evidence="2">DUF975 family protein</fullName>
    </submittedName>
</protein>
<sequence>MTENAELMRQSRQDLEGRWESILAVCAVPILFQSLVSGGSYISPETPISLINIFVIGPLSFGVSRYCLNFSRGHEPEFGQIFQGFNSIGKNILANLLMGILVGLASLFFVIPGIIVALMFSQTYFILSDNEEMGAWEAMQLSKEMMRGNKTKLLLLALRFFGWFLLCLLSLGIGFFILSPYYNLTMAKFYDDIRDNVYVEQY</sequence>
<accession>A0A3Q9FSK3</accession>
<dbReference type="KEGG" id="fll:EI427_23225"/>
<feature type="transmembrane region" description="Helical" evidence="1">
    <location>
        <begin position="21"/>
        <end position="42"/>
    </location>
</feature>
<dbReference type="Proteomes" id="UP000267268">
    <property type="component" value="Chromosome 2"/>
</dbReference>
<dbReference type="AlphaFoldDB" id="A0A3Q9FSK3"/>
<dbReference type="PANTHER" id="PTHR40076">
    <property type="entry name" value="MEMBRANE PROTEIN-RELATED"/>
    <property type="match status" value="1"/>
</dbReference>
<organism evidence="2 3">
    <name type="scientific">Flammeovirga pectinis</name>
    <dbReference type="NCBI Taxonomy" id="2494373"/>
    <lineage>
        <taxon>Bacteria</taxon>
        <taxon>Pseudomonadati</taxon>
        <taxon>Bacteroidota</taxon>
        <taxon>Cytophagia</taxon>
        <taxon>Cytophagales</taxon>
        <taxon>Flammeovirgaceae</taxon>
        <taxon>Flammeovirga</taxon>
    </lineage>
</organism>